<dbReference type="InterPro" id="IPR007685">
    <property type="entry name" value="RelA_SpoT"/>
</dbReference>
<dbReference type="SUPFAM" id="SSF81301">
    <property type="entry name" value="Nucleotidyltransferase"/>
    <property type="match status" value="1"/>
</dbReference>
<dbReference type="AlphaFoldDB" id="A0A1H3NY89"/>
<name>A0A1H3NY89_9ACTN</name>
<feature type="region of interest" description="Disordered" evidence="1">
    <location>
        <begin position="348"/>
        <end position="376"/>
    </location>
</feature>
<feature type="compositionally biased region" description="Polar residues" evidence="1">
    <location>
        <begin position="362"/>
        <end position="376"/>
    </location>
</feature>
<evidence type="ECO:0000313" key="4">
    <source>
        <dbReference type="Proteomes" id="UP000199632"/>
    </source>
</evidence>
<evidence type="ECO:0000313" key="3">
    <source>
        <dbReference type="EMBL" id="SDY93771.1"/>
    </source>
</evidence>
<organism evidence="3 4">
    <name type="scientific">Asanoa ishikariensis</name>
    <dbReference type="NCBI Taxonomy" id="137265"/>
    <lineage>
        <taxon>Bacteria</taxon>
        <taxon>Bacillati</taxon>
        <taxon>Actinomycetota</taxon>
        <taxon>Actinomycetes</taxon>
        <taxon>Micromonosporales</taxon>
        <taxon>Micromonosporaceae</taxon>
        <taxon>Asanoa</taxon>
    </lineage>
</organism>
<evidence type="ECO:0000259" key="2">
    <source>
        <dbReference type="SMART" id="SM00954"/>
    </source>
</evidence>
<dbReference type="PANTHER" id="PTHR41773:SF1">
    <property type="entry name" value="RELA_SPOT DOMAIN-CONTAINING PROTEIN"/>
    <property type="match status" value="1"/>
</dbReference>
<reference evidence="4" key="1">
    <citation type="submission" date="2016-10" db="EMBL/GenBank/DDBJ databases">
        <authorList>
            <person name="Varghese N."/>
            <person name="Submissions S."/>
        </authorList>
    </citation>
    <scope>NUCLEOTIDE SEQUENCE [LARGE SCALE GENOMIC DNA]</scope>
    <source>
        <strain evidence="4">DSM 44718</strain>
    </source>
</reference>
<dbReference type="EMBL" id="FNQB01000001">
    <property type="protein sequence ID" value="SDY93771.1"/>
    <property type="molecule type" value="Genomic_DNA"/>
</dbReference>
<feature type="domain" description="RelA/SpoT" evidence="2">
    <location>
        <begin position="48"/>
        <end position="176"/>
    </location>
</feature>
<dbReference type="Gene3D" id="3.30.460.10">
    <property type="entry name" value="Beta Polymerase, domain 2"/>
    <property type="match status" value="1"/>
</dbReference>
<dbReference type="OrthoDB" id="9789634at2"/>
<dbReference type="Pfam" id="PF04607">
    <property type="entry name" value="RelA_SpoT"/>
    <property type="match status" value="1"/>
</dbReference>
<keyword evidence="4" id="KW-1185">Reference proteome</keyword>
<dbReference type="Gene3D" id="1.10.287.860">
    <property type="entry name" value="Nucleotidyltransferase"/>
    <property type="match status" value="1"/>
</dbReference>
<dbReference type="PANTHER" id="PTHR41773">
    <property type="entry name" value="GTP PYROPHOSPHATASE-RELATED"/>
    <property type="match status" value="1"/>
</dbReference>
<dbReference type="InterPro" id="IPR043519">
    <property type="entry name" value="NT_sf"/>
</dbReference>
<dbReference type="GO" id="GO:0015969">
    <property type="term" value="P:guanosine tetraphosphate metabolic process"/>
    <property type="evidence" value="ECO:0007669"/>
    <property type="project" value="InterPro"/>
</dbReference>
<protein>
    <submittedName>
        <fullName evidence="3">PpGpp synthetase catalytic domain-containing protein (RelA/SpoT-type nucleotidyltranferase)</fullName>
    </submittedName>
</protein>
<dbReference type="SMART" id="SM00954">
    <property type="entry name" value="RelA_SpoT"/>
    <property type="match status" value="1"/>
</dbReference>
<dbReference type="CDD" id="cd05399">
    <property type="entry name" value="NT_Rel-Spo_like"/>
    <property type="match status" value="1"/>
</dbReference>
<proteinExistence type="predicted"/>
<gene>
    <name evidence="3" type="ORF">SAMN05421684_2431</name>
</gene>
<dbReference type="STRING" id="137265.SAMN05421684_2431"/>
<evidence type="ECO:0000256" key="1">
    <source>
        <dbReference type="SAM" id="MobiDB-lite"/>
    </source>
</evidence>
<accession>A0A1H3NY89</accession>
<dbReference type="Proteomes" id="UP000199632">
    <property type="component" value="Unassembled WGS sequence"/>
</dbReference>
<dbReference type="RefSeq" id="WP_090790192.1">
    <property type="nucleotide sequence ID" value="NZ_BOND01000026.1"/>
</dbReference>
<sequence>MNVAEEGSQVVAQYAVIRPQFVDFAVRIEGLLRDLLTEATIDVIQLESRAKAVDSFEAKIRSKGGKYKDPLGEMTDLAGVRVITYYLEDVETVETLIKREFAVDLNNSIDKSAQLDPDRFGYLSRHFVVSIKSPRSDLPEWVQFKDLKAEVQVRTALQHAWAAVNHKLEYKSVEEVPRELKRGLGRLSALFEIADSQFSYYRKEGERIAANYESSLAKGDFDLELDLSSLVAVLENAEIVSGLMQAAANANQVILPDDGNGGEHALFIMLRELRITSVAQLLEWLREASGDMALVEAARDTGTARMPVDLATFIANMLHIAHPEIDGTASELFRISINSVKAARKEYLRKKQNSHIPEPRAQKQSTPNDAPGSTSP</sequence>